<dbReference type="Proteomes" id="UP000001880">
    <property type="component" value="Chromosome"/>
</dbReference>
<dbReference type="PANTHER" id="PTHR11228">
    <property type="entry name" value="RADICAL SAM DOMAIN PROTEIN"/>
    <property type="match status" value="1"/>
</dbReference>
<dbReference type="RefSeq" id="WP_012825712.1">
    <property type="nucleotide sequence ID" value="NC_013440.1"/>
</dbReference>
<keyword evidence="4" id="KW-0408">Iron</keyword>
<evidence type="ECO:0000313" key="8">
    <source>
        <dbReference type="EMBL" id="ACY13085.1"/>
    </source>
</evidence>
<accession>D0LK51</accession>
<evidence type="ECO:0000313" key="9">
    <source>
        <dbReference type="Proteomes" id="UP000001880"/>
    </source>
</evidence>
<dbReference type="Gene3D" id="3.20.20.70">
    <property type="entry name" value="Aldolase class I"/>
    <property type="match status" value="1"/>
</dbReference>
<proteinExistence type="predicted"/>
<organism evidence="8 9">
    <name type="scientific">Haliangium ochraceum (strain DSM 14365 / JCM 11303 / SMP-2)</name>
    <dbReference type="NCBI Taxonomy" id="502025"/>
    <lineage>
        <taxon>Bacteria</taxon>
        <taxon>Pseudomonadati</taxon>
        <taxon>Myxococcota</taxon>
        <taxon>Polyangia</taxon>
        <taxon>Haliangiales</taxon>
        <taxon>Kofleriaceae</taxon>
        <taxon>Haliangium</taxon>
    </lineage>
</organism>
<protein>
    <submittedName>
        <fullName evidence="8">Radical SAM domain protein</fullName>
    </submittedName>
</protein>
<dbReference type="InterPro" id="IPR013785">
    <property type="entry name" value="Aldolase_TIM"/>
</dbReference>
<dbReference type="eggNOG" id="COG0535">
    <property type="taxonomic scope" value="Bacteria"/>
</dbReference>
<dbReference type="HOGENOM" id="CLU_009273_4_0_7"/>
<dbReference type="CDD" id="cd01335">
    <property type="entry name" value="Radical_SAM"/>
    <property type="match status" value="1"/>
</dbReference>
<sequence length="401" mass="44633">MKSHRGAADVLAEMARRQNRPITVTFQVTDRCNYECVHCYQTHGQADELSFDEIADILRQLADFGVLFLSLMGGEFFMRRDADDILRLAHELGFAIKLLTTGHHVGDRRADLLAGLRPLQVDMSMYAAGAHAHDRVTQQPGSWQRTLAAARRLIARKVPVLLKAPVMEGNVAELGALAELARSLGAETSFDAKLTGKEDSDPQPLHMRMRADTLRTFYRGGAGGDNGIDAFLAKTYADFDPARELRPLHHTPCRAGQQAVSITPQGKVWPCNALPIECGDLRERSFAAVWQDSPPLAEVRELRWAAIAECRRCELRSYCQRCHGMALLEQGELRGPSLEACRHAVAVRDSLRERGLIPRTETAMPPTWARVDRDGQHHRRARERAAGEGGARRSDALRVLP</sequence>
<dbReference type="GO" id="GO:0003824">
    <property type="term" value="F:catalytic activity"/>
    <property type="evidence" value="ECO:0007669"/>
    <property type="project" value="InterPro"/>
</dbReference>
<dbReference type="SFLD" id="SFLDG01067">
    <property type="entry name" value="SPASM/twitch_domain_containing"/>
    <property type="match status" value="1"/>
</dbReference>
<dbReference type="EMBL" id="CP001804">
    <property type="protein sequence ID" value="ACY13085.1"/>
    <property type="molecule type" value="Genomic_DNA"/>
</dbReference>
<dbReference type="SFLD" id="SFLDS00029">
    <property type="entry name" value="Radical_SAM"/>
    <property type="match status" value="1"/>
</dbReference>
<feature type="region of interest" description="Disordered" evidence="6">
    <location>
        <begin position="373"/>
        <end position="401"/>
    </location>
</feature>
<evidence type="ECO:0000256" key="5">
    <source>
        <dbReference type="ARBA" id="ARBA00023014"/>
    </source>
</evidence>
<dbReference type="InterPro" id="IPR023885">
    <property type="entry name" value="4Fe4S-binding_SPASM_dom"/>
</dbReference>
<dbReference type="Pfam" id="PF04055">
    <property type="entry name" value="Radical_SAM"/>
    <property type="match status" value="1"/>
</dbReference>
<dbReference type="STRING" id="502025.Hoch_0444"/>
<evidence type="ECO:0000256" key="6">
    <source>
        <dbReference type="SAM" id="MobiDB-lite"/>
    </source>
</evidence>
<keyword evidence="5" id="KW-0411">Iron-sulfur</keyword>
<feature type="compositionally biased region" description="Basic and acidic residues" evidence="6">
    <location>
        <begin position="383"/>
        <end position="401"/>
    </location>
</feature>
<dbReference type="InterPro" id="IPR007197">
    <property type="entry name" value="rSAM"/>
</dbReference>
<evidence type="ECO:0000259" key="7">
    <source>
        <dbReference type="PROSITE" id="PS51918"/>
    </source>
</evidence>
<dbReference type="SFLD" id="SFLDG01386">
    <property type="entry name" value="main_SPASM_domain-containing"/>
    <property type="match status" value="1"/>
</dbReference>
<keyword evidence="2" id="KW-0949">S-adenosyl-L-methionine</keyword>
<evidence type="ECO:0000256" key="3">
    <source>
        <dbReference type="ARBA" id="ARBA00022723"/>
    </source>
</evidence>
<keyword evidence="9" id="KW-1185">Reference proteome</keyword>
<comment type="cofactor">
    <cofactor evidence="1">
        <name>[4Fe-4S] cluster</name>
        <dbReference type="ChEBI" id="CHEBI:49883"/>
    </cofactor>
</comment>
<dbReference type="GO" id="GO:0051536">
    <property type="term" value="F:iron-sulfur cluster binding"/>
    <property type="evidence" value="ECO:0007669"/>
    <property type="project" value="UniProtKB-KW"/>
</dbReference>
<dbReference type="NCBIfam" id="TIGR04085">
    <property type="entry name" value="rSAM_more_4Fe4S"/>
    <property type="match status" value="1"/>
</dbReference>
<dbReference type="InterPro" id="IPR050377">
    <property type="entry name" value="Radical_SAM_PqqE_MftC-like"/>
</dbReference>
<dbReference type="AlphaFoldDB" id="D0LK51"/>
<reference evidence="8 9" key="1">
    <citation type="journal article" date="2010" name="Stand. Genomic Sci.">
        <title>Complete genome sequence of Haliangium ochraceum type strain (SMP-2).</title>
        <authorList>
            <consortium name="US DOE Joint Genome Institute (JGI-PGF)"/>
            <person name="Ivanova N."/>
            <person name="Daum C."/>
            <person name="Lang E."/>
            <person name="Abt B."/>
            <person name="Kopitz M."/>
            <person name="Saunders E."/>
            <person name="Lapidus A."/>
            <person name="Lucas S."/>
            <person name="Glavina Del Rio T."/>
            <person name="Nolan M."/>
            <person name="Tice H."/>
            <person name="Copeland A."/>
            <person name="Cheng J.F."/>
            <person name="Chen F."/>
            <person name="Bruce D."/>
            <person name="Goodwin L."/>
            <person name="Pitluck S."/>
            <person name="Mavromatis K."/>
            <person name="Pati A."/>
            <person name="Mikhailova N."/>
            <person name="Chen A."/>
            <person name="Palaniappan K."/>
            <person name="Land M."/>
            <person name="Hauser L."/>
            <person name="Chang Y.J."/>
            <person name="Jeffries C.D."/>
            <person name="Detter J.C."/>
            <person name="Brettin T."/>
            <person name="Rohde M."/>
            <person name="Goker M."/>
            <person name="Bristow J."/>
            <person name="Markowitz V."/>
            <person name="Eisen J.A."/>
            <person name="Hugenholtz P."/>
            <person name="Kyrpides N.C."/>
            <person name="Klenk H.P."/>
        </authorList>
    </citation>
    <scope>NUCLEOTIDE SEQUENCE [LARGE SCALE GENOMIC DNA]</scope>
    <source>
        <strain evidence="9">DSM 14365 / CIP 107738 / JCM 11303 / AJ 13395 / SMP-2</strain>
    </source>
</reference>
<dbReference type="PANTHER" id="PTHR11228:SF7">
    <property type="entry name" value="PQQA PEPTIDE CYCLASE"/>
    <property type="match status" value="1"/>
</dbReference>
<dbReference type="KEGG" id="hoh:Hoch_0444"/>
<dbReference type="GO" id="GO:0046872">
    <property type="term" value="F:metal ion binding"/>
    <property type="evidence" value="ECO:0007669"/>
    <property type="project" value="UniProtKB-KW"/>
</dbReference>
<dbReference type="PROSITE" id="PS51918">
    <property type="entry name" value="RADICAL_SAM"/>
    <property type="match status" value="1"/>
</dbReference>
<name>D0LK51_HALO1</name>
<feature type="domain" description="Radical SAM core" evidence="7">
    <location>
        <begin position="16"/>
        <end position="225"/>
    </location>
</feature>
<dbReference type="InterPro" id="IPR058240">
    <property type="entry name" value="rSAM_sf"/>
</dbReference>
<evidence type="ECO:0000256" key="1">
    <source>
        <dbReference type="ARBA" id="ARBA00001966"/>
    </source>
</evidence>
<gene>
    <name evidence="8" type="ordered locus">Hoch_0444</name>
</gene>
<evidence type="ECO:0000256" key="2">
    <source>
        <dbReference type="ARBA" id="ARBA00022691"/>
    </source>
</evidence>
<dbReference type="Pfam" id="PF13186">
    <property type="entry name" value="SPASM"/>
    <property type="match status" value="1"/>
</dbReference>
<evidence type="ECO:0000256" key="4">
    <source>
        <dbReference type="ARBA" id="ARBA00023004"/>
    </source>
</evidence>
<keyword evidence="3" id="KW-0479">Metal-binding</keyword>
<dbReference type="SUPFAM" id="SSF102114">
    <property type="entry name" value="Radical SAM enzymes"/>
    <property type="match status" value="1"/>
</dbReference>